<dbReference type="Proteomes" id="UP000254711">
    <property type="component" value="Unassembled WGS sequence"/>
</dbReference>
<feature type="compositionally biased region" description="Acidic residues" evidence="1">
    <location>
        <begin position="88"/>
        <end position="101"/>
    </location>
</feature>
<comment type="caution">
    <text evidence="2">The sequence shown here is derived from an EMBL/GenBank/DDBJ whole genome shotgun (WGS) entry which is preliminary data.</text>
</comment>
<evidence type="ECO:0000256" key="1">
    <source>
        <dbReference type="SAM" id="MobiDB-lite"/>
    </source>
</evidence>
<keyword evidence="3" id="KW-1185">Reference proteome</keyword>
<accession>A0A370K7N0</accession>
<proteinExistence type="predicted"/>
<dbReference type="AlphaFoldDB" id="A0A370K7N0"/>
<gene>
    <name evidence="2" type="ORF">DVT68_09045</name>
</gene>
<evidence type="ECO:0000313" key="2">
    <source>
        <dbReference type="EMBL" id="RDI98658.1"/>
    </source>
</evidence>
<organism evidence="2 3">
    <name type="scientific">Dyella solisilvae</name>
    <dbReference type="NCBI Taxonomy" id="1920168"/>
    <lineage>
        <taxon>Bacteria</taxon>
        <taxon>Pseudomonadati</taxon>
        <taxon>Pseudomonadota</taxon>
        <taxon>Gammaproteobacteria</taxon>
        <taxon>Lysobacterales</taxon>
        <taxon>Rhodanobacteraceae</taxon>
        <taxon>Dyella</taxon>
    </lineage>
</organism>
<sequence>MAGQGGCRLSRKTIRGQLAMSSVIEFLERMGADARLRHASQEDIAQALEESQVDASLGAAIIARSADELYALLDVGPMFKTIENPGREDEEEPAEPEEEEPSGLAAPVVRRSASLATN</sequence>
<dbReference type="EMBL" id="QQSY01000002">
    <property type="protein sequence ID" value="RDI98658.1"/>
    <property type="molecule type" value="Genomic_DNA"/>
</dbReference>
<protein>
    <submittedName>
        <fullName evidence="2">Uncharacterized protein</fullName>
    </submittedName>
</protein>
<evidence type="ECO:0000313" key="3">
    <source>
        <dbReference type="Proteomes" id="UP000254711"/>
    </source>
</evidence>
<feature type="region of interest" description="Disordered" evidence="1">
    <location>
        <begin position="81"/>
        <end position="118"/>
    </location>
</feature>
<name>A0A370K7N0_9GAMM</name>
<reference evidence="2 3" key="1">
    <citation type="submission" date="2018-07" db="EMBL/GenBank/DDBJ databases">
        <title>Dyella solisilvae sp. nov., isolated from the pine and broad-leaved mixed forest soil.</title>
        <authorList>
            <person name="Gao Z."/>
            <person name="Qiu L."/>
        </authorList>
    </citation>
    <scope>NUCLEOTIDE SEQUENCE [LARGE SCALE GENOMIC DNA]</scope>
    <source>
        <strain evidence="2 3">DHG54</strain>
    </source>
</reference>